<accession>A0A557SCV3</accession>
<keyword evidence="1" id="KW-0732">Signal</keyword>
<evidence type="ECO:0000313" key="3">
    <source>
        <dbReference type="Proteomes" id="UP000316649"/>
    </source>
</evidence>
<feature type="chain" id="PRO_5022064190" evidence="1">
    <location>
        <begin position="23"/>
        <end position="242"/>
    </location>
</feature>
<gene>
    <name evidence="2" type="ORF">FHP88_09520</name>
</gene>
<dbReference type="Pfam" id="PF11306">
    <property type="entry name" value="DUF3108"/>
    <property type="match status" value="1"/>
</dbReference>
<dbReference type="RefSeq" id="WP_144358810.1">
    <property type="nucleotide sequence ID" value="NZ_VMNH01000009.1"/>
</dbReference>
<name>A0A557SCV3_9GAMM</name>
<organism evidence="2 3">
    <name type="scientific">Sedimenticola selenatireducens</name>
    <dbReference type="NCBI Taxonomy" id="191960"/>
    <lineage>
        <taxon>Bacteria</taxon>
        <taxon>Pseudomonadati</taxon>
        <taxon>Pseudomonadota</taxon>
        <taxon>Gammaproteobacteria</taxon>
        <taxon>Chromatiales</taxon>
        <taxon>Sedimenticolaceae</taxon>
        <taxon>Sedimenticola</taxon>
    </lineage>
</organism>
<comment type="caution">
    <text evidence="2">The sequence shown here is derived from an EMBL/GenBank/DDBJ whole genome shotgun (WGS) entry which is preliminary data.</text>
</comment>
<sequence length="242" mass="27365">MRSIALLTITVLVLLGFNGATASPDLLKPYKAQYQVSRGTFVIGTAEISLTLSDQGAYNYRGFTTPVGLAAVFRKDEITEESAGQMINDKIVPERYRYHHKKPKKLRQVNLEFDWQTKRVTNQIADSNWSMEIPTGTQDKFSQQLSLMLSLCRGEKMAEFEVADGGLLKTYRYTEVAREAIRTESGEFDTIKMARHKEGKPSNTAIWFAPSLNYLPIKIAKHEKDGSYVMELVSITWETPAN</sequence>
<dbReference type="AlphaFoldDB" id="A0A557SCV3"/>
<keyword evidence="3" id="KW-1185">Reference proteome</keyword>
<dbReference type="InterPro" id="IPR021457">
    <property type="entry name" value="DUF3108"/>
</dbReference>
<evidence type="ECO:0000313" key="2">
    <source>
        <dbReference type="EMBL" id="TVO75237.1"/>
    </source>
</evidence>
<dbReference type="Proteomes" id="UP000316649">
    <property type="component" value="Unassembled WGS sequence"/>
</dbReference>
<proteinExistence type="predicted"/>
<feature type="signal peptide" evidence="1">
    <location>
        <begin position="1"/>
        <end position="22"/>
    </location>
</feature>
<reference evidence="2 3" key="1">
    <citation type="submission" date="2019-07" db="EMBL/GenBank/DDBJ databases">
        <title>The pathways for chlorine oxyanion respiration interact through the shared metabolite chlorate.</title>
        <authorList>
            <person name="Barnum T.P."/>
            <person name="Cheng Y."/>
            <person name="Hill K.A."/>
            <person name="Lucas L.N."/>
            <person name="Carlson H.K."/>
            <person name="Coates J.D."/>
        </authorList>
    </citation>
    <scope>NUCLEOTIDE SEQUENCE [LARGE SCALE GENOMIC DNA]</scope>
    <source>
        <strain evidence="2 3">BK-1</strain>
    </source>
</reference>
<dbReference type="EMBL" id="VMNH01000009">
    <property type="protein sequence ID" value="TVO75237.1"/>
    <property type="molecule type" value="Genomic_DNA"/>
</dbReference>
<evidence type="ECO:0000256" key="1">
    <source>
        <dbReference type="SAM" id="SignalP"/>
    </source>
</evidence>
<protein>
    <submittedName>
        <fullName evidence="2">DUF3108 domain-containing protein</fullName>
    </submittedName>
</protein>
<dbReference type="OrthoDB" id="6007799at2"/>